<keyword evidence="1" id="KW-0732">Signal</keyword>
<feature type="domain" description="Fimbrial-type adhesion" evidence="2">
    <location>
        <begin position="183"/>
        <end position="315"/>
    </location>
</feature>
<protein>
    <submittedName>
        <fullName evidence="3">Fimbrial protein</fullName>
    </submittedName>
</protein>
<dbReference type="PANTHER" id="PTHR33420:SF26">
    <property type="entry name" value="FIMBRIAL SUBUNIT"/>
    <property type="match status" value="1"/>
</dbReference>
<evidence type="ECO:0000313" key="3">
    <source>
        <dbReference type="EMBL" id="XAG64948.1"/>
    </source>
</evidence>
<organism evidence="3">
    <name type="scientific">bacterium 19GA11TI05</name>
    <dbReference type="NCBI Taxonomy" id="2920688"/>
    <lineage>
        <taxon>Bacteria</taxon>
    </lineage>
</organism>
<gene>
    <name evidence="3" type="ORF">MRM81_16010</name>
</gene>
<reference evidence="3" key="1">
    <citation type="submission" date="2022-03" db="EMBL/GenBank/DDBJ databases">
        <title>Sea Food Isolates.</title>
        <authorList>
            <person name="Li c."/>
        </authorList>
    </citation>
    <scope>NUCLEOTIDE SEQUENCE</scope>
    <source>
        <strain evidence="3">19GA11TI05</strain>
    </source>
</reference>
<feature type="signal peptide" evidence="1">
    <location>
        <begin position="1"/>
        <end position="24"/>
    </location>
</feature>
<dbReference type="EMBL" id="CP095362">
    <property type="protein sequence ID" value="XAG64948.1"/>
    <property type="molecule type" value="Genomic_DNA"/>
</dbReference>
<evidence type="ECO:0000259" key="2">
    <source>
        <dbReference type="Pfam" id="PF00419"/>
    </source>
</evidence>
<dbReference type="InterPro" id="IPR008966">
    <property type="entry name" value="Adhesion_dom_sf"/>
</dbReference>
<dbReference type="InterPro" id="IPR050263">
    <property type="entry name" value="Bact_Fimbrial_Adh_Pro"/>
</dbReference>
<dbReference type="InterPro" id="IPR000259">
    <property type="entry name" value="Adhesion_dom_fimbrial"/>
</dbReference>
<sequence length="318" mass="34311">MMNKLIIRGAALFLLLIVSQAANAIGWVGASGTCASGSSNTIQYSSYCDWKPNTGAYYGDGQSISLLYGNGGGNTGDSRAFVPKSGYYIVKVYWCGRPDTMDTCSKANGSLILIGDRVWLEQSKSFDEQKIFNHDKTQKAPSAGGYCFTIEDTETGYEYRGDMNYGPDNRGKFCGDAYKLPVEPPKCTLNGGTDLDVNLGKLERMDIAVKSGTTTPVTKDISIKCDGNIVYDANMKLEFTPISVSNEQVISTSTTGLGVAVLYNGRTVQPGQTFPLSYQPGIHTLKLDFEAVRDPAIAATDLKTGDFTANAVLVFTEQ</sequence>
<name>A0AAU6TU89_UNCXX</name>
<dbReference type="InterPro" id="IPR036937">
    <property type="entry name" value="Adhesion_dom_fimbrial_sf"/>
</dbReference>
<proteinExistence type="predicted"/>
<dbReference type="Pfam" id="PF00419">
    <property type="entry name" value="Fimbrial"/>
    <property type="match status" value="1"/>
</dbReference>
<accession>A0AAU6TU89</accession>
<dbReference type="PANTHER" id="PTHR33420">
    <property type="entry name" value="FIMBRIAL SUBUNIT ELFA-RELATED"/>
    <property type="match status" value="1"/>
</dbReference>
<dbReference type="GO" id="GO:0009289">
    <property type="term" value="C:pilus"/>
    <property type="evidence" value="ECO:0007669"/>
    <property type="project" value="InterPro"/>
</dbReference>
<dbReference type="Gene3D" id="2.60.40.1090">
    <property type="entry name" value="Fimbrial-type adhesion domain"/>
    <property type="match status" value="1"/>
</dbReference>
<feature type="chain" id="PRO_5043638448" evidence="1">
    <location>
        <begin position="25"/>
        <end position="318"/>
    </location>
</feature>
<dbReference type="AlphaFoldDB" id="A0AAU6TU89"/>
<evidence type="ECO:0000256" key="1">
    <source>
        <dbReference type="SAM" id="SignalP"/>
    </source>
</evidence>
<dbReference type="GO" id="GO:0043709">
    <property type="term" value="P:cell adhesion involved in single-species biofilm formation"/>
    <property type="evidence" value="ECO:0007669"/>
    <property type="project" value="TreeGrafter"/>
</dbReference>
<dbReference type="SUPFAM" id="SSF49401">
    <property type="entry name" value="Bacterial adhesins"/>
    <property type="match status" value="1"/>
</dbReference>